<evidence type="ECO:0000313" key="1">
    <source>
        <dbReference type="EMBL" id="ETK73443.1"/>
    </source>
</evidence>
<dbReference type="Proteomes" id="UP000053864">
    <property type="component" value="Unassembled WGS sequence"/>
</dbReference>
<protein>
    <submittedName>
        <fullName evidence="1">Uncharacterized protein</fullName>
    </submittedName>
</protein>
<dbReference type="EMBL" id="KI689315">
    <property type="protein sequence ID" value="ETK73443.1"/>
    <property type="molecule type" value="Genomic_DNA"/>
</dbReference>
<dbReference type="Proteomes" id="UP000053236">
    <property type="component" value="Unassembled WGS sequence"/>
</dbReference>
<accession>W2FRQ1</accession>
<evidence type="ECO:0000313" key="2">
    <source>
        <dbReference type="EMBL" id="ETL26874.1"/>
    </source>
</evidence>
<reference evidence="2" key="2">
    <citation type="submission" date="2013-11" db="EMBL/GenBank/DDBJ databases">
        <title>The Genome Sequence of Phytophthora parasitica CJ05E6.</title>
        <authorList>
            <consortium name="The Broad Institute Genomics Platform"/>
            <person name="Russ C."/>
            <person name="Tyler B."/>
            <person name="Panabieres F."/>
            <person name="Shan W."/>
            <person name="Tripathy S."/>
            <person name="Grunwald N."/>
            <person name="Machado M."/>
            <person name="Johnson C.S."/>
            <person name="Arredondo F."/>
            <person name="Hong C."/>
            <person name="Coffey M."/>
            <person name="Young S.K."/>
            <person name="Zeng Q."/>
            <person name="Gargeya S."/>
            <person name="Fitzgerald M."/>
            <person name="Abouelleil A."/>
            <person name="Alvarado L."/>
            <person name="Chapman S.B."/>
            <person name="Gainer-Dewar J."/>
            <person name="Goldberg J."/>
            <person name="Griggs A."/>
            <person name="Gujja S."/>
            <person name="Hansen M."/>
            <person name="Howarth C."/>
            <person name="Imamovic A."/>
            <person name="Ireland A."/>
            <person name="Larimer J."/>
            <person name="McCowan C."/>
            <person name="Murphy C."/>
            <person name="Pearson M."/>
            <person name="Poon T.W."/>
            <person name="Priest M."/>
            <person name="Roberts A."/>
            <person name="Saif S."/>
            <person name="Shea T."/>
            <person name="Sykes S."/>
            <person name="Wortman J."/>
            <person name="Nusbaum C."/>
            <person name="Birren B."/>
        </authorList>
    </citation>
    <scope>NUCLEOTIDE SEQUENCE [LARGE SCALE GENOMIC DNA]</scope>
    <source>
        <strain evidence="2">CJ05E6</strain>
    </source>
</reference>
<name>W2FRQ1_PHYNI</name>
<reference evidence="1" key="1">
    <citation type="submission" date="2013-11" db="EMBL/GenBank/DDBJ databases">
        <title>The Genome Sequence of Phytophthora parasitica CJ02B3.</title>
        <authorList>
            <consortium name="The Broad Institute Genomics Platform"/>
            <person name="Russ C."/>
            <person name="Tyler B."/>
            <person name="Panabieres F."/>
            <person name="Shan W."/>
            <person name="Tripathy S."/>
            <person name="Grunwald N."/>
            <person name="Machado M."/>
            <person name="Johnson C.S."/>
            <person name="Arredondo F."/>
            <person name="Hong C."/>
            <person name="Coffey M."/>
            <person name="Young S.K."/>
            <person name="Zeng Q."/>
            <person name="Gargeya S."/>
            <person name="Fitzgerald M."/>
            <person name="Abouelleil A."/>
            <person name="Alvarado L."/>
            <person name="Chapman S.B."/>
            <person name="Gainer-Dewar J."/>
            <person name="Goldberg J."/>
            <person name="Griggs A."/>
            <person name="Gujja S."/>
            <person name="Hansen M."/>
            <person name="Howarth C."/>
            <person name="Imamovic A."/>
            <person name="Ireland A."/>
            <person name="Larimer J."/>
            <person name="McCowan C."/>
            <person name="Murphy C."/>
            <person name="Pearson M."/>
            <person name="Poon T.W."/>
            <person name="Priest M."/>
            <person name="Roberts A."/>
            <person name="Saif S."/>
            <person name="Shea T."/>
            <person name="Sykes S."/>
            <person name="Wortman J."/>
            <person name="Nusbaum C."/>
            <person name="Birren B."/>
        </authorList>
    </citation>
    <scope>NUCLEOTIDE SEQUENCE [LARGE SCALE GENOMIC DNA]</scope>
    <source>
        <strain evidence="1">CJ02B3</strain>
    </source>
</reference>
<gene>
    <name evidence="1" type="ORF">L915_19627</name>
    <name evidence="2" type="ORF">L916_19517</name>
</gene>
<dbReference type="AlphaFoldDB" id="W2FRQ1"/>
<sequence>MLDMDPTIALRIATTKATTEPVTNAWPRIGENELKAFESDGDVDMSKEDKSPYRFLKGVYSETAIATYKICETPYGFSNKIRKPTRQESAIMRGLLEGTILCAQLLPFLK</sequence>
<proteinExistence type="predicted"/>
<organism evidence="1">
    <name type="scientific">Phytophthora nicotianae</name>
    <name type="common">Potato buckeye rot agent</name>
    <name type="synonym">Phytophthora parasitica</name>
    <dbReference type="NCBI Taxonomy" id="4792"/>
    <lineage>
        <taxon>Eukaryota</taxon>
        <taxon>Sar</taxon>
        <taxon>Stramenopiles</taxon>
        <taxon>Oomycota</taxon>
        <taxon>Peronosporomycetes</taxon>
        <taxon>Peronosporales</taxon>
        <taxon>Peronosporaceae</taxon>
        <taxon>Phytophthora</taxon>
    </lineage>
</organism>
<dbReference type="EMBL" id="KI676122">
    <property type="protein sequence ID" value="ETL26874.1"/>
    <property type="molecule type" value="Genomic_DNA"/>
</dbReference>